<feature type="non-terminal residue" evidence="1">
    <location>
        <position position="1"/>
    </location>
</feature>
<protein>
    <submittedName>
        <fullName evidence="1">Aspartic proteinase</fullName>
        <ecNumber evidence="1">3.4.23.-</ecNumber>
    </submittedName>
</protein>
<dbReference type="InterPro" id="IPR021109">
    <property type="entry name" value="Peptidase_aspartic_dom_sf"/>
</dbReference>
<dbReference type="EC" id="3.4.23.-" evidence="1"/>
<accession>Q7M230</accession>
<dbReference type="SUPFAM" id="SSF50630">
    <property type="entry name" value="Acid proteases"/>
    <property type="match status" value="1"/>
</dbReference>
<proteinExistence type="predicted"/>
<evidence type="ECO:0000313" key="1">
    <source>
        <dbReference type="PIR" id="S62375"/>
    </source>
</evidence>
<feature type="non-terminal residue" evidence="1">
    <location>
        <position position="127"/>
    </location>
</feature>
<name>Q7M230_CYNCA</name>
<dbReference type="AlphaFoldDB" id="Q7M230"/>
<organism evidence="1">
    <name type="scientific">Cynara cardunculus</name>
    <name type="common">Cardoon</name>
    <dbReference type="NCBI Taxonomy" id="4265"/>
    <lineage>
        <taxon>Eukaryota</taxon>
        <taxon>Viridiplantae</taxon>
        <taxon>Streptophyta</taxon>
        <taxon>Embryophyta</taxon>
        <taxon>Tracheophyta</taxon>
        <taxon>Spermatophyta</taxon>
        <taxon>Magnoliopsida</taxon>
        <taxon>eudicotyledons</taxon>
        <taxon>Gunneridae</taxon>
        <taxon>Pentapetalae</taxon>
        <taxon>asterids</taxon>
        <taxon>campanulids</taxon>
        <taxon>Asterales</taxon>
        <taxon>Asteraceae</taxon>
        <taxon>Carduoideae</taxon>
        <taxon>Cardueae</taxon>
        <taxon>Carduinae</taxon>
        <taxon>Cynara</taxon>
    </lineage>
</organism>
<sequence>DSGSAVVALTNDRDTDYFGEIPTQRSSDSSTYKSQSFVTKGEQDFIEATDETDNVFLMLNQGLVKERRFSFWGGLDPNHFRGDHTYVPVTYTSSEELQVDCNTLSRMPNVSFTIGGKKFGLTPEQSY</sequence>
<reference evidence="1" key="1">
    <citation type="journal article" date="1996" name="Eur. J. Biochem.">
        <title>Purification, characterization and partial amino acid sequencing of two new aspartic proteinases from fresh flowers of Cynara cardunculus L.</title>
        <authorList>
            <person name="Verissimo P."/>
            <person name="Faro C."/>
            <person name="Moir A.J."/>
            <person name="Lin Y."/>
            <person name="Tang J."/>
            <person name="Pires E."/>
        </authorList>
    </citation>
    <scope>PROTEIN SEQUENCE</scope>
</reference>
<dbReference type="Gene3D" id="2.40.70.10">
    <property type="entry name" value="Acid Proteases"/>
    <property type="match status" value="1"/>
</dbReference>
<dbReference type="PIR" id="S62375">
    <property type="entry name" value="S62375"/>
</dbReference>